<keyword evidence="1" id="KW-0378">Hydrolase</keyword>
<organism evidence="1 2">
    <name type="scientific">Amycolatopsis coloradensis</name>
    <dbReference type="NCBI Taxonomy" id="76021"/>
    <lineage>
        <taxon>Bacteria</taxon>
        <taxon>Bacillati</taxon>
        <taxon>Actinomycetota</taxon>
        <taxon>Actinomycetes</taxon>
        <taxon>Pseudonocardiales</taxon>
        <taxon>Pseudonocardiaceae</taxon>
        <taxon>Amycolatopsis</taxon>
    </lineage>
</organism>
<name>A0ACD5BK38_9PSEU</name>
<dbReference type="EMBL" id="CP150484">
    <property type="protein sequence ID" value="WYW19664.1"/>
    <property type="molecule type" value="Genomic_DNA"/>
</dbReference>
<reference evidence="1" key="1">
    <citation type="submission" date="2023-10" db="EMBL/GenBank/DDBJ databases">
        <title>Whole genome sequencing of actinobacterial strain Amycolatopsis sp. (BCA-696) identifies the underlying plant growth-promoting genes.</title>
        <authorList>
            <person name="Gandham P."/>
            <person name="Vadla N."/>
            <person name="Saji A."/>
            <person name="Srinivas V."/>
            <person name="Ruperao P."/>
            <person name="Selvanayagam S."/>
            <person name="Saxena R.K."/>
            <person name="Rathore A."/>
            <person name="Gopalakrishnan S."/>
            <person name="Thakur V."/>
        </authorList>
    </citation>
    <scope>NUCLEOTIDE SEQUENCE</scope>
    <source>
        <strain evidence="1">BCA-696</strain>
    </source>
</reference>
<keyword evidence="1" id="KW-0645">Protease</keyword>
<accession>A0ACD5BK38</accession>
<protein>
    <submittedName>
        <fullName evidence="1">Site-2 protease family protein</fullName>
    </submittedName>
</protein>
<evidence type="ECO:0000313" key="1">
    <source>
        <dbReference type="EMBL" id="WYW19664.1"/>
    </source>
</evidence>
<keyword evidence="2" id="KW-1185">Reference proteome</keyword>
<evidence type="ECO:0000313" key="2">
    <source>
        <dbReference type="Proteomes" id="UP001456344"/>
    </source>
</evidence>
<sequence length="383" mass="40376">MGEDIKLGHVAGFPLRLHWSVLVVLWLFTWSLASYTLPVDAPGHAPATYWLAGLGGAVVFLGSILAHELAHAVVARRCGVKVKSLTLWMFGGIAIFGSTPKTPGKDFRIAAAGPATSLALAAVFAGVAAGLDAFGVAHIAVSAGWWLSGINLLIALFNLLPGAPLDGGRILRAYLWRRNGDFTRAALGAARTGRGIAFGLLALGLFQFLVGYGMGGLWMVFIGWFLLTAARAEEADVLARQALAGVRVADVMSANPHTGPGRLTVDAFIERYVLGHQHSAYPVERSDGGIDGLITLAQLRAVPRVERATTSVRDIAIPLADVPTATPDQPLSELLEHLSPATGGRVLVFDNGGLVGIVTPADIARTIEIRDLSVPPPAAEHHR</sequence>
<gene>
    <name evidence="1" type="ORF">LCL61_29380</name>
</gene>
<proteinExistence type="predicted"/>
<dbReference type="Proteomes" id="UP001456344">
    <property type="component" value="Chromosome"/>
</dbReference>